<proteinExistence type="predicted"/>
<evidence type="ECO:0000256" key="1">
    <source>
        <dbReference type="SAM" id="Phobius"/>
    </source>
</evidence>
<sequence length="49" mass="5559">MAKPELVKKTVVKTEKPSNLRGTLVSVFILGGFLIITWFGVYFLFLSRI</sequence>
<dbReference type="InterPro" id="IPR012538">
    <property type="entry name" value="Cyt_c_oxidase_su2a"/>
</dbReference>
<dbReference type="RefSeq" id="WP_066414278.1">
    <property type="nucleotide sequence ID" value="NZ_CP018866.1"/>
</dbReference>
<dbReference type="STRING" id="1314751.GCA_001591425_01535"/>
<dbReference type="EMBL" id="CP018866">
    <property type="protein sequence ID" value="AST91641.1"/>
    <property type="molecule type" value="Genomic_DNA"/>
</dbReference>
<evidence type="ECO:0000313" key="2">
    <source>
        <dbReference type="EMBL" id="AST91641.1"/>
    </source>
</evidence>
<keyword evidence="1" id="KW-0472">Membrane</keyword>
<dbReference type="Proteomes" id="UP000215224">
    <property type="component" value="Chromosome"/>
</dbReference>
<keyword evidence="1" id="KW-1133">Transmembrane helix</keyword>
<dbReference type="Pfam" id="PF08113">
    <property type="entry name" value="CoxIIa"/>
    <property type="match status" value="1"/>
</dbReference>
<dbReference type="KEGG" id="bcoh:BC6307_10295"/>
<protein>
    <submittedName>
        <fullName evidence="2">Subunit I/II of b(O/a)3-type cytochrome C oxidase</fullName>
    </submittedName>
</protein>
<feature type="transmembrane region" description="Helical" evidence="1">
    <location>
        <begin position="20"/>
        <end position="45"/>
    </location>
</feature>
<organism evidence="2 3">
    <name type="scientific">Sutcliffiella cohnii</name>
    <dbReference type="NCBI Taxonomy" id="33932"/>
    <lineage>
        <taxon>Bacteria</taxon>
        <taxon>Bacillati</taxon>
        <taxon>Bacillota</taxon>
        <taxon>Bacilli</taxon>
        <taxon>Bacillales</taxon>
        <taxon>Bacillaceae</taxon>
        <taxon>Sutcliffiella</taxon>
    </lineage>
</organism>
<keyword evidence="3" id="KW-1185">Reference proteome</keyword>
<gene>
    <name evidence="2" type="ORF">BC6307_10295</name>
</gene>
<keyword evidence="1" id="KW-0812">Transmembrane</keyword>
<dbReference type="AlphaFoldDB" id="A0A223KQ60"/>
<name>A0A223KQ60_9BACI</name>
<evidence type="ECO:0000313" key="3">
    <source>
        <dbReference type="Proteomes" id="UP000215224"/>
    </source>
</evidence>
<reference evidence="2 3" key="1">
    <citation type="submission" date="2016-12" db="EMBL/GenBank/DDBJ databases">
        <title>The whole genome sequencing and assembly of Bacillus cohnii DSM 6307T strain.</title>
        <authorList>
            <person name="Lee Y.-J."/>
            <person name="Yi H."/>
            <person name="Bahn Y.-S."/>
            <person name="Kim J.F."/>
            <person name="Lee D.-W."/>
        </authorList>
    </citation>
    <scope>NUCLEOTIDE SEQUENCE [LARGE SCALE GENOMIC DNA]</scope>
    <source>
        <strain evidence="2 3">DSM 6307</strain>
    </source>
</reference>
<accession>A0A223KQ60</accession>